<accession>A0A225VRA3</accession>
<dbReference type="OrthoDB" id="129434at2759"/>
<evidence type="ECO:0000256" key="1">
    <source>
        <dbReference type="SAM" id="MobiDB-lite"/>
    </source>
</evidence>
<evidence type="ECO:0000313" key="2">
    <source>
        <dbReference type="EMBL" id="OWZ07060.1"/>
    </source>
</evidence>
<keyword evidence="3" id="KW-1185">Reference proteome</keyword>
<dbReference type="Proteomes" id="UP000198211">
    <property type="component" value="Unassembled WGS sequence"/>
</dbReference>
<feature type="region of interest" description="Disordered" evidence="1">
    <location>
        <begin position="306"/>
        <end position="341"/>
    </location>
</feature>
<feature type="region of interest" description="Disordered" evidence="1">
    <location>
        <begin position="421"/>
        <end position="462"/>
    </location>
</feature>
<name>A0A225VRA3_9STRA</name>
<protein>
    <submittedName>
        <fullName evidence="2">Uncharacterized protein</fullName>
    </submittedName>
</protein>
<evidence type="ECO:0000313" key="3">
    <source>
        <dbReference type="Proteomes" id="UP000198211"/>
    </source>
</evidence>
<dbReference type="AlphaFoldDB" id="A0A225VRA3"/>
<sequence>YDTAPGIPGPCLLRTDADIPALPSSTAIPNFGDADDLPAPLSLTTIPGSGRADDPGTILKEDLSAASAVGSHKLVIVGSLQPAALPAPSGDAGTRLSGTPDTLAVGSTTARAVEQSTALSAPLGNADTNQVDTLTTRSTERSVAATPSGKETVRHLREIASVGSPGRPWTANFRSECLCLPVVTDPVALQVDLEELRFTGDARDFTSVIASLQTMLHDAGYALFNLVPTWGRTLSPERLAAQDGQFMSDASFLVRRDDAMFQTLDPKVTSTFRVEEDGDTLMLTPEVQELLGVAMVTRLRLAHVRPRDWSDSDTSRPEPKRRCGSTDAPLSVPSWPGSDEATRVWGGPIPEVVGTSSFASGDAPMLTADENMSSAGGGSHGSPGVGPSAAMVGVYMTTAGTGTGQPYTAEQPTLYVPIAEYPPSQGARLPPHASPPTAPPIRGDGPGSSEEETKSDAPMTARDRKTHFTAAKITPWDPIKVGTVPIIASTLTKRLPIPPNFLFPFRNPLIRVPIPGTGYRSELITRANVLALMATEPWRMLGQRPSTPLTFDHNLHRRAATPLWRIAVSYVALEEDPMIAYWESTHYLEITSVMAAADSDLFTYHQDRRQRRIRAGESWRKLLGDVVLMMSAQWADIDILLDPYLLHLPTKQDRVRWYPGPVSRAANLTQPTANLPEPTDLITVLFECDQEDPWRNHYRDPGSAHSSLSIPRLVNKFNHPAAP</sequence>
<comment type="caution">
    <text evidence="2">The sequence shown here is derived from an EMBL/GenBank/DDBJ whole genome shotgun (WGS) entry which is preliminary data.</text>
</comment>
<feature type="compositionally biased region" description="Basic and acidic residues" evidence="1">
    <location>
        <begin position="306"/>
        <end position="321"/>
    </location>
</feature>
<reference evidence="3" key="1">
    <citation type="submission" date="2017-03" db="EMBL/GenBank/DDBJ databases">
        <title>Phytopthora megakarya and P. palmivora, two closely related causual agents of cacao black pod achieved similar genome size and gene model numbers by different mechanisms.</title>
        <authorList>
            <person name="Ali S."/>
            <person name="Shao J."/>
            <person name="Larry D.J."/>
            <person name="Kronmiller B."/>
            <person name="Shen D."/>
            <person name="Strem M.D."/>
            <person name="Melnick R.L."/>
            <person name="Guiltinan M.J."/>
            <person name="Tyler B.M."/>
            <person name="Meinhardt L.W."/>
            <person name="Bailey B.A."/>
        </authorList>
    </citation>
    <scope>NUCLEOTIDE SEQUENCE [LARGE SCALE GENOMIC DNA]</scope>
    <source>
        <strain evidence="3">zdho120</strain>
    </source>
</reference>
<dbReference type="EMBL" id="NBNE01003694">
    <property type="protein sequence ID" value="OWZ07060.1"/>
    <property type="molecule type" value="Genomic_DNA"/>
</dbReference>
<gene>
    <name evidence="2" type="ORF">PHMEG_00020600</name>
</gene>
<feature type="non-terminal residue" evidence="2">
    <location>
        <position position="1"/>
    </location>
</feature>
<organism evidence="2 3">
    <name type="scientific">Phytophthora megakarya</name>
    <dbReference type="NCBI Taxonomy" id="4795"/>
    <lineage>
        <taxon>Eukaryota</taxon>
        <taxon>Sar</taxon>
        <taxon>Stramenopiles</taxon>
        <taxon>Oomycota</taxon>
        <taxon>Peronosporomycetes</taxon>
        <taxon>Peronosporales</taxon>
        <taxon>Peronosporaceae</taxon>
        <taxon>Phytophthora</taxon>
    </lineage>
</organism>
<proteinExistence type="predicted"/>